<reference evidence="2" key="1">
    <citation type="submission" date="2019-12" db="EMBL/GenBank/DDBJ databases">
        <title>An insight into the sialome of adult female Ixodes ricinus ticks feeding for 6 days.</title>
        <authorList>
            <person name="Perner J."/>
            <person name="Ribeiro J.M.C."/>
        </authorList>
    </citation>
    <scope>NUCLEOTIDE SEQUENCE</scope>
    <source>
        <strain evidence="2">Semi-engorged</strain>
        <tissue evidence="2">Salivary glands</tissue>
    </source>
</reference>
<keyword evidence="1" id="KW-0472">Membrane</keyword>
<dbReference type="EMBL" id="GIFC01004186">
    <property type="protein sequence ID" value="MXU86269.1"/>
    <property type="molecule type" value="Transcribed_RNA"/>
</dbReference>
<dbReference type="AlphaFoldDB" id="A0A6B0U186"/>
<evidence type="ECO:0000313" key="2">
    <source>
        <dbReference type="EMBL" id="MXU86269.1"/>
    </source>
</evidence>
<protein>
    <submittedName>
        <fullName evidence="2">Uncharacterized protein</fullName>
    </submittedName>
</protein>
<keyword evidence="1" id="KW-0812">Transmembrane</keyword>
<evidence type="ECO:0000256" key="1">
    <source>
        <dbReference type="SAM" id="Phobius"/>
    </source>
</evidence>
<feature type="transmembrane region" description="Helical" evidence="1">
    <location>
        <begin position="45"/>
        <end position="66"/>
    </location>
</feature>
<organism evidence="2">
    <name type="scientific">Ixodes ricinus</name>
    <name type="common">Common tick</name>
    <name type="synonym">Acarus ricinus</name>
    <dbReference type="NCBI Taxonomy" id="34613"/>
    <lineage>
        <taxon>Eukaryota</taxon>
        <taxon>Metazoa</taxon>
        <taxon>Ecdysozoa</taxon>
        <taxon>Arthropoda</taxon>
        <taxon>Chelicerata</taxon>
        <taxon>Arachnida</taxon>
        <taxon>Acari</taxon>
        <taxon>Parasitiformes</taxon>
        <taxon>Ixodida</taxon>
        <taxon>Ixodoidea</taxon>
        <taxon>Ixodidae</taxon>
        <taxon>Ixodinae</taxon>
        <taxon>Ixodes</taxon>
    </lineage>
</organism>
<accession>A0A6B0U186</accession>
<feature type="transmembrane region" description="Helical" evidence="1">
    <location>
        <begin position="7"/>
        <end position="25"/>
    </location>
</feature>
<sequence>MRCFRTYFLLHAMLTSISAIVWSLPKDCSVFTHLPVAVIMNARSGVVSASTLLPILVGLLGSVSIVRCSLFTASYNFVPLSTDCLYPQAG</sequence>
<proteinExistence type="predicted"/>
<keyword evidence="1" id="KW-1133">Transmembrane helix</keyword>
<name>A0A6B0U186_IXORI</name>